<feature type="compositionally biased region" description="Basic and acidic residues" evidence="1">
    <location>
        <begin position="160"/>
        <end position="170"/>
    </location>
</feature>
<protein>
    <submittedName>
        <fullName evidence="2">Uncharacterized protein</fullName>
    </submittedName>
</protein>
<feature type="compositionally biased region" description="Basic and acidic residues" evidence="1">
    <location>
        <begin position="1"/>
        <end position="10"/>
    </location>
</feature>
<dbReference type="AlphaFoldDB" id="A0A397ASB4"/>
<reference evidence="2 3" key="1">
    <citation type="submission" date="2018-08" db="EMBL/GenBank/DDBJ databases">
        <title>Aphanomyces genome sequencing and annotation.</title>
        <authorList>
            <person name="Minardi D."/>
            <person name="Oidtmann B."/>
            <person name="Van Der Giezen M."/>
            <person name="Studholme D.J."/>
        </authorList>
    </citation>
    <scope>NUCLEOTIDE SEQUENCE [LARGE SCALE GENOMIC DNA]</scope>
    <source>
        <strain evidence="2 3">Yx</strain>
    </source>
</reference>
<feature type="compositionally biased region" description="Acidic residues" evidence="1">
    <location>
        <begin position="150"/>
        <end position="159"/>
    </location>
</feature>
<dbReference type="VEuPathDB" id="FungiDB:H257_14645"/>
<feature type="region of interest" description="Disordered" evidence="1">
    <location>
        <begin position="426"/>
        <end position="496"/>
    </location>
</feature>
<dbReference type="Proteomes" id="UP000266239">
    <property type="component" value="Unassembled WGS sequence"/>
</dbReference>
<name>A0A397ASB4_APHAT</name>
<organism evidence="2 3">
    <name type="scientific">Aphanomyces astaci</name>
    <name type="common">Crayfish plague agent</name>
    <dbReference type="NCBI Taxonomy" id="112090"/>
    <lineage>
        <taxon>Eukaryota</taxon>
        <taxon>Sar</taxon>
        <taxon>Stramenopiles</taxon>
        <taxon>Oomycota</taxon>
        <taxon>Saprolegniomycetes</taxon>
        <taxon>Saprolegniales</taxon>
        <taxon>Verrucalvaceae</taxon>
        <taxon>Aphanomyces</taxon>
    </lineage>
</organism>
<proteinExistence type="predicted"/>
<feature type="compositionally biased region" description="Basic and acidic residues" evidence="1">
    <location>
        <begin position="178"/>
        <end position="198"/>
    </location>
</feature>
<feature type="compositionally biased region" description="Basic and acidic residues" evidence="1">
    <location>
        <begin position="118"/>
        <end position="148"/>
    </location>
</feature>
<feature type="region of interest" description="Disordered" evidence="1">
    <location>
        <begin position="71"/>
        <end position="229"/>
    </location>
</feature>
<feature type="compositionally biased region" description="Low complexity" evidence="1">
    <location>
        <begin position="202"/>
        <end position="212"/>
    </location>
</feature>
<dbReference type="EMBL" id="QUTA01007056">
    <property type="protein sequence ID" value="RHY08507.1"/>
    <property type="molecule type" value="Genomic_DNA"/>
</dbReference>
<feature type="region of interest" description="Disordered" evidence="1">
    <location>
        <begin position="1"/>
        <end position="44"/>
    </location>
</feature>
<evidence type="ECO:0000313" key="3">
    <source>
        <dbReference type="Proteomes" id="UP000266239"/>
    </source>
</evidence>
<evidence type="ECO:0000313" key="2">
    <source>
        <dbReference type="EMBL" id="RHY08507.1"/>
    </source>
</evidence>
<comment type="caution">
    <text evidence="2">The sequence shown here is derived from an EMBL/GenBank/DDBJ whole genome shotgun (WGS) entry which is preliminary data.</text>
</comment>
<dbReference type="VEuPathDB" id="FungiDB:H257_18441"/>
<sequence length="675" mass="76005">MARNSKDRAQKPKAAATAPAAASSETEEEVPVTEPPLVPVVGGTTDVLPAVEESKSDEVRKTMEELAAANKAMGSARAASMTWDESRRRYGGQTMGPNWEQLPRPPIEGAYVDEDYPPPEKSDAEKRAEEKAEARAKLRAERRNRPDSTPDSEEEEKEYQEEQRKQAERRRINKANRPAKEKRIDMKVARAAHDRRMLDTTLPSSSGWGPLTSGPPTPSSGGWGPNFNSNGPSLVVTDVQPPRITCMDRTFLVSWVKKRETYEDKLRANAQRMGGEWRRSAVGWIPSTDRSLLKATCTYVWRVPVEQLSEDDYRDRIMEIVGQPATKWTPTKSDMQNYCRTLSVDPHGDVTSRLVSFMERVDDVIDENGLRQQLKDSTMLRTFVKVVAARVTPSYLRDRVEEQMKTVPANDLVAFADILREQLDRTHDADMVNQQRNSYGSKRGREEDDQGRRITKHAKKANQAVRDQRELRGNYPPNMQAKRMKKPQPPSKEDDGRWVRLNSVLEVPYCPDTGADQNIVPQAMVDELQALQPQLQVVKLAAPFVGTACNQMPFEASSYVDLTLTMQTAAGPVKVPGKRRCYVVNDGDEFLVSDDTLKTIGIDIDRLLEQVARLQVDEDGDDLEEVGFEDIEFSWEPLQKFMHECPAGVKNYVEGVKKASEGDVLQGDEASERED</sequence>
<feature type="compositionally biased region" description="Basic and acidic residues" evidence="1">
    <location>
        <begin position="443"/>
        <end position="452"/>
    </location>
</feature>
<evidence type="ECO:0000256" key="1">
    <source>
        <dbReference type="SAM" id="MobiDB-lite"/>
    </source>
</evidence>
<accession>A0A397ASB4</accession>
<gene>
    <name evidence="2" type="ORF">DYB25_010149</name>
</gene>
<feature type="compositionally biased region" description="Low complexity" evidence="1">
    <location>
        <begin position="14"/>
        <end position="24"/>
    </location>
</feature>